<dbReference type="AlphaFoldDB" id="A0A392RVE9"/>
<evidence type="ECO:0000313" key="3">
    <source>
        <dbReference type="Proteomes" id="UP000265520"/>
    </source>
</evidence>
<reference evidence="2 3" key="1">
    <citation type="journal article" date="2018" name="Front. Plant Sci.">
        <title>Red Clover (Trifolium pratense) and Zigzag Clover (T. medium) - A Picture of Genomic Similarities and Differences.</title>
        <authorList>
            <person name="Dluhosova J."/>
            <person name="Istvanek J."/>
            <person name="Nedelnik J."/>
            <person name="Repkova J."/>
        </authorList>
    </citation>
    <scope>NUCLEOTIDE SEQUENCE [LARGE SCALE GENOMIC DNA]</scope>
    <source>
        <strain evidence="3">cv. 10/8</strain>
        <tissue evidence="2">Leaf</tissue>
    </source>
</reference>
<feature type="region of interest" description="Disordered" evidence="1">
    <location>
        <begin position="1"/>
        <end position="31"/>
    </location>
</feature>
<organism evidence="2 3">
    <name type="scientific">Trifolium medium</name>
    <dbReference type="NCBI Taxonomy" id="97028"/>
    <lineage>
        <taxon>Eukaryota</taxon>
        <taxon>Viridiplantae</taxon>
        <taxon>Streptophyta</taxon>
        <taxon>Embryophyta</taxon>
        <taxon>Tracheophyta</taxon>
        <taxon>Spermatophyta</taxon>
        <taxon>Magnoliopsida</taxon>
        <taxon>eudicotyledons</taxon>
        <taxon>Gunneridae</taxon>
        <taxon>Pentapetalae</taxon>
        <taxon>rosids</taxon>
        <taxon>fabids</taxon>
        <taxon>Fabales</taxon>
        <taxon>Fabaceae</taxon>
        <taxon>Papilionoideae</taxon>
        <taxon>50 kb inversion clade</taxon>
        <taxon>NPAAA clade</taxon>
        <taxon>Hologalegina</taxon>
        <taxon>IRL clade</taxon>
        <taxon>Trifolieae</taxon>
        <taxon>Trifolium</taxon>
    </lineage>
</organism>
<comment type="caution">
    <text evidence="2">The sequence shown here is derived from an EMBL/GenBank/DDBJ whole genome shotgun (WGS) entry which is preliminary data.</text>
</comment>
<evidence type="ECO:0000256" key="1">
    <source>
        <dbReference type="SAM" id="MobiDB-lite"/>
    </source>
</evidence>
<evidence type="ECO:0000313" key="2">
    <source>
        <dbReference type="EMBL" id="MCI40349.1"/>
    </source>
</evidence>
<feature type="non-terminal residue" evidence="2">
    <location>
        <position position="31"/>
    </location>
</feature>
<accession>A0A392RVE9</accession>
<sequence length="31" mass="3367">MHEKVKRFSSLLPPPTRATSIGNGKAMIAMP</sequence>
<keyword evidence="3" id="KW-1185">Reference proteome</keyword>
<protein>
    <submittedName>
        <fullName evidence="2">Uncharacterized protein</fullName>
    </submittedName>
</protein>
<dbReference type="EMBL" id="LXQA010278738">
    <property type="protein sequence ID" value="MCI40349.1"/>
    <property type="molecule type" value="Genomic_DNA"/>
</dbReference>
<dbReference type="Proteomes" id="UP000265520">
    <property type="component" value="Unassembled WGS sequence"/>
</dbReference>
<proteinExistence type="predicted"/>
<name>A0A392RVE9_9FABA</name>